<feature type="transmembrane region" description="Helical" evidence="6">
    <location>
        <begin position="272"/>
        <end position="293"/>
    </location>
</feature>
<dbReference type="Pfam" id="PF07690">
    <property type="entry name" value="MFS_1"/>
    <property type="match status" value="1"/>
</dbReference>
<keyword evidence="4 6" id="KW-1133">Transmembrane helix</keyword>
<sequence length="474" mass="53078">MKVKDSEAEQREHEEVKDDNETRRIIRKIDLRLLPTLAVIYAFALIDRVNLPNARIAGMDEDLGLSIGSRYSILTMIFFIPYIIFQFPANIVIRKLGPAVWLPSLVVAWGAVSIGMGFVTDWTQAVGCRIILGILEAGYYPGCVFLLSCWYVRFEIQKRFSAFYLLALLASGFSNILAWGLSELKGKGGLNGWQWIFAIEGAITIVLGFLGYATIVDFPDKATKPSLVTRKPFLTARQSEIILARIQRDRGDAVVDTLTWKKILFHLRDWKIWEFAWLYFLNNVVAYSFGYFLPIILRNDMGYSVAMSQILSFPPYVVAAVWMFCTAWVADRYRKRGAVIIFNCATAIIGVCMMAYVENEDARYAGVFLGVSGANSNVPSLLSYMHNNIVGQMKRSIASALLIGGGACGGIAAANIFREQDAPEYVPAMAVVIATQALTILHVGKNFWFYSRANRRAERGEIVLEGQVGFRQTL</sequence>
<feature type="transmembrane region" description="Helical" evidence="6">
    <location>
        <begin position="71"/>
        <end position="93"/>
    </location>
</feature>
<evidence type="ECO:0000313" key="8">
    <source>
        <dbReference type="Proteomes" id="UP000799778"/>
    </source>
</evidence>
<feature type="transmembrane region" description="Helical" evidence="6">
    <location>
        <begin position="33"/>
        <end position="51"/>
    </location>
</feature>
<dbReference type="FunFam" id="1.20.1250.20:FF:000394">
    <property type="entry name" value="MFS general substrate transporter"/>
    <property type="match status" value="1"/>
</dbReference>
<comment type="subcellular location">
    <subcellularLocation>
        <location evidence="1">Membrane</location>
        <topology evidence="1">Multi-pass membrane protein</topology>
    </subcellularLocation>
</comment>
<accession>A0A6A5XY07</accession>
<feature type="transmembrane region" description="Helical" evidence="6">
    <location>
        <begin position="163"/>
        <end position="181"/>
    </location>
</feature>
<feature type="transmembrane region" description="Helical" evidence="6">
    <location>
        <begin position="100"/>
        <end position="118"/>
    </location>
</feature>
<dbReference type="OrthoDB" id="3639251at2759"/>
<dbReference type="InterPro" id="IPR036259">
    <property type="entry name" value="MFS_trans_sf"/>
</dbReference>
<dbReference type="Gene3D" id="1.20.1250.20">
    <property type="entry name" value="MFS general substrate transporter like domains"/>
    <property type="match status" value="2"/>
</dbReference>
<reference evidence="7" key="1">
    <citation type="journal article" date="2020" name="Stud. Mycol.">
        <title>101 Dothideomycetes genomes: a test case for predicting lifestyles and emergence of pathogens.</title>
        <authorList>
            <person name="Haridas S."/>
            <person name="Albert R."/>
            <person name="Binder M."/>
            <person name="Bloem J."/>
            <person name="Labutti K."/>
            <person name="Salamov A."/>
            <person name="Andreopoulos B."/>
            <person name="Baker S."/>
            <person name="Barry K."/>
            <person name="Bills G."/>
            <person name="Bluhm B."/>
            <person name="Cannon C."/>
            <person name="Castanera R."/>
            <person name="Culley D."/>
            <person name="Daum C."/>
            <person name="Ezra D."/>
            <person name="Gonzalez J."/>
            <person name="Henrissat B."/>
            <person name="Kuo A."/>
            <person name="Liang C."/>
            <person name="Lipzen A."/>
            <person name="Lutzoni F."/>
            <person name="Magnuson J."/>
            <person name="Mondo S."/>
            <person name="Nolan M."/>
            <person name="Ohm R."/>
            <person name="Pangilinan J."/>
            <person name="Park H.-J."/>
            <person name="Ramirez L."/>
            <person name="Alfaro M."/>
            <person name="Sun H."/>
            <person name="Tritt A."/>
            <person name="Yoshinaga Y."/>
            <person name="Zwiers L.-H."/>
            <person name="Turgeon B."/>
            <person name="Goodwin S."/>
            <person name="Spatafora J."/>
            <person name="Crous P."/>
            <person name="Grigoriev I."/>
        </authorList>
    </citation>
    <scope>NUCLEOTIDE SEQUENCE</scope>
    <source>
        <strain evidence="7">CBS 175.79</strain>
    </source>
</reference>
<dbReference type="PANTHER" id="PTHR43791">
    <property type="entry name" value="PERMEASE-RELATED"/>
    <property type="match status" value="1"/>
</dbReference>
<feature type="transmembrane region" description="Helical" evidence="6">
    <location>
        <begin position="429"/>
        <end position="449"/>
    </location>
</feature>
<dbReference type="GO" id="GO:0022857">
    <property type="term" value="F:transmembrane transporter activity"/>
    <property type="evidence" value="ECO:0007669"/>
    <property type="project" value="InterPro"/>
</dbReference>
<feature type="transmembrane region" description="Helical" evidence="6">
    <location>
        <begin position="363"/>
        <end position="385"/>
    </location>
</feature>
<dbReference type="GO" id="GO:0016020">
    <property type="term" value="C:membrane"/>
    <property type="evidence" value="ECO:0007669"/>
    <property type="project" value="UniProtKB-SubCell"/>
</dbReference>
<dbReference type="SUPFAM" id="SSF103473">
    <property type="entry name" value="MFS general substrate transporter"/>
    <property type="match status" value="1"/>
</dbReference>
<evidence type="ECO:0000256" key="5">
    <source>
        <dbReference type="ARBA" id="ARBA00023136"/>
    </source>
</evidence>
<dbReference type="EMBL" id="ML978068">
    <property type="protein sequence ID" value="KAF2018042.1"/>
    <property type="molecule type" value="Genomic_DNA"/>
</dbReference>
<keyword evidence="8" id="KW-1185">Reference proteome</keyword>
<name>A0A6A5XY07_9PLEO</name>
<dbReference type="Proteomes" id="UP000799778">
    <property type="component" value="Unassembled WGS sequence"/>
</dbReference>
<evidence type="ECO:0000256" key="4">
    <source>
        <dbReference type="ARBA" id="ARBA00022989"/>
    </source>
</evidence>
<keyword evidence="3 6" id="KW-0812">Transmembrane</keyword>
<keyword evidence="5 6" id="KW-0472">Membrane</keyword>
<feature type="transmembrane region" description="Helical" evidence="6">
    <location>
        <begin position="193"/>
        <end position="215"/>
    </location>
</feature>
<feature type="transmembrane region" description="Helical" evidence="6">
    <location>
        <begin position="337"/>
        <end position="357"/>
    </location>
</feature>
<evidence type="ECO:0000256" key="2">
    <source>
        <dbReference type="ARBA" id="ARBA00022448"/>
    </source>
</evidence>
<dbReference type="RefSeq" id="XP_033386381.1">
    <property type="nucleotide sequence ID" value="XM_033529928.1"/>
</dbReference>
<evidence type="ECO:0000256" key="3">
    <source>
        <dbReference type="ARBA" id="ARBA00022692"/>
    </source>
</evidence>
<dbReference type="GeneID" id="54287325"/>
<dbReference type="PANTHER" id="PTHR43791:SF47">
    <property type="entry name" value="MAJOR FACILITATOR SUPERFAMILY (MFS) PROFILE DOMAIN-CONTAINING PROTEIN-RELATED"/>
    <property type="match status" value="1"/>
</dbReference>
<feature type="transmembrane region" description="Helical" evidence="6">
    <location>
        <begin position="313"/>
        <end position="330"/>
    </location>
</feature>
<evidence type="ECO:0000256" key="1">
    <source>
        <dbReference type="ARBA" id="ARBA00004141"/>
    </source>
</evidence>
<dbReference type="InterPro" id="IPR011701">
    <property type="entry name" value="MFS"/>
</dbReference>
<gene>
    <name evidence="7" type="ORF">BU24DRAFT_432565</name>
</gene>
<dbReference type="AlphaFoldDB" id="A0A6A5XY07"/>
<feature type="transmembrane region" description="Helical" evidence="6">
    <location>
        <begin position="130"/>
        <end position="151"/>
    </location>
</feature>
<protein>
    <submittedName>
        <fullName evidence="7">MFS general substrate transporter</fullName>
    </submittedName>
</protein>
<keyword evidence="2" id="KW-0813">Transport</keyword>
<evidence type="ECO:0000256" key="6">
    <source>
        <dbReference type="SAM" id="Phobius"/>
    </source>
</evidence>
<organism evidence="7 8">
    <name type="scientific">Aaosphaeria arxii CBS 175.79</name>
    <dbReference type="NCBI Taxonomy" id="1450172"/>
    <lineage>
        <taxon>Eukaryota</taxon>
        <taxon>Fungi</taxon>
        <taxon>Dikarya</taxon>
        <taxon>Ascomycota</taxon>
        <taxon>Pezizomycotina</taxon>
        <taxon>Dothideomycetes</taxon>
        <taxon>Pleosporomycetidae</taxon>
        <taxon>Pleosporales</taxon>
        <taxon>Pleosporales incertae sedis</taxon>
        <taxon>Aaosphaeria</taxon>
    </lineage>
</organism>
<proteinExistence type="predicted"/>
<feature type="transmembrane region" description="Helical" evidence="6">
    <location>
        <begin position="397"/>
        <end position="417"/>
    </location>
</feature>
<dbReference type="FunFam" id="1.20.1250.20:FF:000018">
    <property type="entry name" value="MFS transporter permease"/>
    <property type="match status" value="1"/>
</dbReference>
<evidence type="ECO:0000313" key="7">
    <source>
        <dbReference type="EMBL" id="KAF2018042.1"/>
    </source>
</evidence>